<keyword evidence="1" id="KW-0472">Membrane</keyword>
<evidence type="ECO:0000256" key="1">
    <source>
        <dbReference type="SAM" id="Phobius"/>
    </source>
</evidence>
<protein>
    <submittedName>
        <fullName evidence="2">Hypothetical membrane protein</fullName>
    </submittedName>
</protein>
<gene>
    <name evidence="2" type="ORF">SYN_01526</name>
</gene>
<feature type="transmembrane region" description="Helical" evidence="1">
    <location>
        <begin position="53"/>
        <end position="76"/>
    </location>
</feature>
<sequence length="170" mass="17853">MPPLGIVGLTFFIIVLFIGVYATVFALPGTVLIFLDVLVYAGFTGFHNIGGRMLLCLLILSLLAEGLEFLLGITGATTFHASKKSLTASAVGSVTGALLLTPWLYGLGTMAGIFLGGLTGMLLTELIRQKHLKPTLRDSKSAILGRIAGSLTKGCLASAMVIMTLMSIYS</sequence>
<dbReference type="KEGG" id="sat:SYN_01526"/>
<reference evidence="2 3" key="1">
    <citation type="journal article" date="2007" name="Proc. Natl. Acad. Sci. U.S.A.">
        <title>The genome of Syntrophus aciditrophicus: life at the thermodynamic limit of microbial growth.</title>
        <authorList>
            <person name="McInerney M.J."/>
            <person name="Rohlin L."/>
            <person name="Mouttaki H."/>
            <person name="Kim U."/>
            <person name="Krupp R.S."/>
            <person name="Rios-Hernandez L."/>
            <person name="Sieber J."/>
            <person name="Struchtemeyer C.G."/>
            <person name="Bhattacharyya A."/>
            <person name="Campbell J.W."/>
            <person name="Gunsalus R.P."/>
        </authorList>
    </citation>
    <scope>NUCLEOTIDE SEQUENCE [LARGE SCALE GENOMIC DNA]</scope>
    <source>
        <strain evidence="2 3">SB</strain>
    </source>
</reference>
<dbReference type="OrthoDB" id="9871374at2"/>
<feature type="transmembrane region" description="Helical" evidence="1">
    <location>
        <begin position="143"/>
        <end position="169"/>
    </location>
</feature>
<dbReference type="RefSeq" id="WP_011418105.1">
    <property type="nucleotide sequence ID" value="NC_007759.1"/>
</dbReference>
<feature type="transmembrane region" description="Helical" evidence="1">
    <location>
        <begin position="12"/>
        <end position="41"/>
    </location>
</feature>
<dbReference type="AlphaFoldDB" id="Q2LVH2"/>
<proteinExistence type="predicted"/>
<dbReference type="Proteomes" id="UP000001933">
    <property type="component" value="Chromosome"/>
</dbReference>
<dbReference type="EMBL" id="CP000252">
    <property type="protein sequence ID" value="ABC78085.1"/>
    <property type="molecule type" value="Genomic_DNA"/>
</dbReference>
<evidence type="ECO:0000313" key="2">
    <source>
        <dbReference type="EMBL" id="ABC78085.1"/>
    </source>
</evidence>
<keyword evidence="1" id="KW-1133">Transmembrane helix</keyword>
<dbReference type="PANTHER" id="PTHR39165:SF1">
    <property type="entry name" value="DUF456 DOMAIN-CONTAINING PROTEIN"/>
    <property type="match status" value="1"/>
</dbReference>
<keyword evidence="3" id="KW-1185">Reference proteome</keyword>
<dbReference type="InParanoid" id="Q2LVH2"/>
<feature type="transmembrane region" description="Helical" evidence="1">
    <location>
        <begin position="103"/>
        <end position="123"/>
    </location>
</feature>
<accession>Q2LVH2</accession>
<dbReference type="STRING" id="56780.SYN_01526"/>
<name>Q2LVH2_SYNAS</name>
<dbReference type="Pfam" id="PF04306">
    <property type="entry name" value="DUF456"/>
    <property type="match status" value="1"/>
</dbReference>
<dbReference type="HOGENOM" id="CLU_1569886_0_0_7"/>
<keyword evidence="1" id="KW-0812">Transmembrane</keyword>
<dbReference type="PANTHER" id="PTHR39165">
    <property type="entry name" value="IG HYPOTHETICAL 17883"/>
    <property type="match status" value="1"/>
</dbReference>
<organism evidence="2 3">
    <name type="scientific">Syntrophus aciditrophicus (strain SB)</name>
    <dbReference type="NCBI Taxonomy" id="56780"/>
    <lineage>
        <taxon>Bacteria</taxon>
        <taxon>Pseudomonadati</taxon>
        <taxon>Thermodesulfobacteriota</taxon>
        <taxon>Syntrophia</taxon>
        <taxon>Syntrophales</taxon>
        <taxon>Syntrophaceae</taxon>
        <taxon>Syntrophus</taxon>
    </lineage>
</organism>
<dbReference type="InterPro" id="IPR007403">
    <property type="entry name" value="DUF456"/>
</dbReference>
<dbReference type="eggNOG" id="COG2839">
    <property type="taxonomic scope" value="Bacteria"/>
</dbReference>
<evidence type="ECO:0000313" key="3">
    <source>
        <dbReference type="Proteomes" id="UP000001933"/>
    </source>
</evidence>